<dbReference type="PANTHER" id="PTHR23232:SF158">
    <property type="entry name" value="KRAB DOMAIN-CONTAINING PROTEIN 5"/>
    <property type="match status" value="1"/>
</dbReference>
<organism evidence="2 3">
    <name type="scientific">Nomascus leucogenys</name>
    <name type="common">Northern white-cheeked gibbon</name>
    <name type="synonym">Hylobates leucogenys</name>
    <dbReference type="NCBI Taxonomy" id="61853"/>
    <lineage>
        <taxon>Eukaryota</taxon>
        <taxon>Metazoa</taxon>
        <taxon>Chordata</taxon>
        <taxon>Craniata</taxon>
        <taxon>Vertebrata</taxon>
        <taxon>Euteleostomi</taxon>
        <taxon>Mammalia</taxon>
        <taxon>Eutheria</taxon>
        <taxon>Euarchontoglires</taxon>
        <taxon>Primates</taxon>
        <taxon>Haplorrhini</taxon>
        <taxon>Catarrhini</taxon>
        <taxon>Hylobatidae</taxon>
        <taxon>Nomascus</taxon>
    </lineage>
</organism>
<dbReference type="GO" id="GO:0006355">
    <property type="term" value="P:regulation of DNA-templated transcription"/>
    <property type="evidence" value="ECO:0007669"/>
    <property type="project" value="InterPro"/>
</dbReference>
<dbReference type="InterPro" id="IPR001909">
    <property type="entry name" value="KRAB"/>
</dbReference>
<dbReference type="CDD" id="cd07765">
    <property type="entry name" value="KRAB_A-box"/>
    <property type="match status" value="1"/>
</dbReference>
<dbReference type="Proteomes" id="UP000001073">
    <property type="component" value="Chromosome 13"/>
</dbReference>
<reference evidence="2" key="2">
    <citation type="submission" date="2025-08" db="UniProtKB">
        <authorList>
            <consortium name="Ensembl"/>
        </authorList>
    </citation>
    <scope>IDENTIFICATION</scope>
</reference>
<dbReference type="InParanoid" id="A0A2I3GEF0"/>
<evidence type="ECO:0000259" key="1">
    <source>
        <dbReference type="PROSITE" id="PS50805"/>
    </source>
</evidence>
<dbReference type="PROSITE" id="PS50805">
    <property type="entry name" value="KRAB"/>
    <property type="match status" value="1"/>
</dbReference>
<keyword evidence="3" id="KW-1185">Reference proteome</keyword>
<dbReference type="EMBL" id="ADFV01042474">
    <property type="status" value="NOT_ANNOTATED_CDS"/>
    <property type="molecule type" value="Genomic_DNA"/>
</dbReference>
<reference evidence="2" key="3">
    <citation type="submission" date="2025-09" db="UniProtKB">
        <authorList>
            <consortium name="Ensembl"/>
        </authorList>
    </citation>
    <scope>IDENTIFICATION</scope>
</reference>
<dbReference type="SUPFAM" id="SSF109640">
    <property type="entry name" value="KRAB domain (Kruppel-associated box)"/>
    <property type="match status" value="1"/>
</dbReference>
<dbReference type="Gene3D" id="6.10.140.140">
    <property type="match status" value="1"/>
</dbReference>
<dbReference type="Pfam" id="PF01352">
    <property type="entry name" value="KRAB"/>
    <property type="match status" value="1"/>
</dbReference>
<dbReference type="InterPro" id="IPR036051">
    <property type="entry name" value="KRAB_dom_sf"/>
</dbReference>
<reference evidence="2 3" key="1">
    <citation type="submission" date="2012-10" db="EMBL/GenBank/DDBJ databases">
        <authorList>
            <consortium name="Gibbon Genome Sequencing Consortium"/>
        </authorList>
    </citation>
    <scope>NUCLEOTIDE SEQUENCE [LARGE SCALE GENOMIC DNA]</scope>
</reference>
<accession>A0A2I3GEF0</accession>
<feature type="domain" description="KRAB" evidence="1">
    <location>
        <begin position="3"/>
        <end position="66"/>
    </location>
</feature>
<sequence>ELLAFKDVAIEFSAEEWKCLDPAQDVMLQNYRNLGVAICNPDLITCLEQRKEPYNVKIHETVAKSPVISLQVYRENQCPLYHLYGAA</sequence>
<name>A0A2I3GEF0_NOMLE</name>
<dbReference type="SMART" id="SM00349">
    <property type="entry name" value="KRAB"/>
    <property type="match status" value="1"/>
</dbReference>
<dbReference type="PANTHER" id="PTHR23232">
    <property type="entry name" value="KRAB DOMAIN C2H2 ZINC FINGER"/>
    <property type="match status" value="1"/>
</dbReference>
<dbReference type="AlphaFoldDB" id="A0A2I3GEF0"/>
<dbReference type="InterPro" id="IPR050169">
    <property type="entry name" value="Krueppel_C2H2_ZnF"/>
</dbReference>
<dbReference type="Ensembl" id="ENSNLET00000054254.1">
    <property type="protein sequence ID" value="ENSNLEP00000029654.1"/>
    <property type="gene ID" value="ENSNLEG00000031331.1"/>
</dbReference>
<evidence type="ECO:0000313" key="2">
    <source>
        <dbReference type="Ensembl" id="ENSNLEP00000029654.1"/>
    </source>
</evidence>
<dbReference type="GeneTree" id="ENSGT01150000286936"/>
<protein>
    <recommendedName>
        <fullName evidence="1">KRAB domain-containing protein</fullName>
    </recommendedName>
</protein>
<evidence type="ECO:0000313" key="3">
    <source>
        <dbReference type="Proteomes" id="UP000001073"/>
    </source>
</evidence>
<dbReference type="OMA" id="RKEPYNF"/>
<proteinExistence type="predicted"/>